<reference evidence="3 4" key="1">
    <citation type="submission" date="2018-06" db="EMBL/GenBank/DDBJ databases">
        <title>Genomic Encyclopedia of Type Strains, Phase III (KMG-III): the genomes of soil and plant-associated and newly described type strains.</title>
        <authorList>
            <person name="Whitman W."/>
        </authorList>
    </citation>
    <scope>NUCLEOTIDE SEQUENCE [LARGE SCALE GENOMIC DNA]</scope>
    <source>
        <strain evidence="3 4">CGMCC 4.7090</strain>
    </source>
</reference>
<evidence type="ECO:0000313" key="3">
    <source>
        <dbReference type="EMBL" id="RAK42412.1"/>
    </source>
</evidence>
<keyword evidence="1" id="KW-0812">Transmembrane</keyword>
<evidence type="ECO:0000313" key="4">
    <source>
        <dbReference type="Proteomes" id="UP000249341"/>
    </source>
</evidence>
<feature type="transmembrane region" description="Helical" evidence="1">
    <location>
        <begin position="191"/>
        <end position="209"/>
    </location>
</feature>
<keyword evidence="1" id="KW-0472">Membrane</keyword>
<feature type="transmembrane region" description="Helical" evidence="1">
    <location>
        <begin position="136"/>
        <end position="153"/>
    </location>
</feature>
<accession>A0A327ZHR5</accession>
<protein>
    <submittedName>
        <fullName evidence="3">Uncharacterized protein</fullName>
    </submittedName>
</protein>
<dbReference type="AlphaFoldDB" id="A0A327ZHR5"/>
<keyword evidence="1" id="KW-1133">Transmembrane helix</keyword>
<feature type="signal peptide" evidence="2">
    <location>
        <begin position="1"/>
        <end position="23"/>
    </location>
</feature>
<proteinExistence type="predicted"/>
<gene>
    <name evidence="3" type="ORF">B0I29_102237</name>
</gene>
<feature type="transmembrane region" description="Helical" evidence="1">
    <location>
        <begin position="259"/>
        <end position="280"/>
    </location>
</feature>
<dbReference type="Proteomes" id="UP000249341">
    <property type="component" value="Unassembled WGS sequence"/>
</dbReference>
<keyword evidence="2" id="KW-0732">Signal</keyword>
<evidence type="ECO:0000256" key="2">
    <source>
        <dbReference type="SAM" id="SignalP"/>
    </source>
</evidence>
<sequence>MKALLAFVVFAIALLAAPAPAYAHAGGLTATDSRSRVVAVTPAVPGLRVATIENGARIRLVNGTGSSVVPGAGGGPAVPAAIAPGKDVTWIDTRVTPDGRRIAAGQSVDWTMPLDVGGTTVLVSGVLTGEQPPIPLVWWVSAVLVAAAVILAARRLTRGDVLLCSAGLVAAGASIAHVAGSTLAVESAPPAGTFLSAAGINLLAWPLIIGGAVTAFRGRPAGVLAVCGGAALTAVFVLPDVTSFHRAVLPFAGPAIVERILVVLALSLGAGVAVAGSGVLRTLARQPTALLLVGILVLGGCTRATPVEAVPSTCGSAAPDAVPLNVALREGRAEPAPHRVSVATGSPVLLGVSADVPTEVHVHGYDLVYPVQAGQPACVLFVADRAGLFDVEAHPETLLLQIEVR</sequence>
<feature type="transmembrane region" description="Helical" evidence="1">
    <location>
        <begin position="160"/>
        <end position="179"/>
    </location>
</feature>
<keyword evidence="4" id="KW-1185">Reference proteome</keyword>
<feature type="chain" id="PRO_5016463261" evidence="2">
    <location>
        <begin position="24"/>
        <end position="405"/>
    </location>
</feature>
<dbReference type="EMBL" id="QLMJ01000002">
    <property type="protein sequence ID" value="RAK42412.1"/>
    <property type="molecule type" value="Genomic_DNA"/>
</dbReference>
<name>A0A327ZHR5_9ACTN</name>
<comment type="caution">
    <text evidence="3">The sequence shown here is derived from an EMBL/GenBank/DDBJ whole genome shotgun (WGS) entry which is preliminary data.</text>
</comment>
<organism evidence="3 4">
    <name type="scientific">Actinoplanes lutulentus</name>
    <dbReference type="NCBI Taxonomy" id="1287878"/>
    <lineage>
        <taxon>Bacteria</taxon>
        <taxon>Bacillati</taxon>
        <taxon>Actinomycetota</taxon>
        <taxon>Actinomycetes</taxon>
        <taxon>Micromonosporales</taxon>
        <taxon>Micromonosporaceae</taxon>
        <taxon>Actinoplanes</taxon>
    </lineage>
</organism>
<dbReference type="InterPro" id="IPR008972">
    <property type="entry name" value="Cupredoxin"/>
</dbReference>
<dbReference type="SUPFAM" id="SSF49503">
    <property type="entry name" value="Cupredoxins"/>
    <property type="match status" value="1"/>
</dbReference>
<dbReference type="RefSeq" id="WP_181557686.1">
    <property type="nucleotide sequence ID" value="NZ_JACHWI010000003.1"/>
</dbReference>
<evidence type="ECO:0000256" key="1">
    <source>
        <dbReference type="SAM" id="Phobius"/>
    </source>
</evidence>
<feature type="transmembrane region" description="Helical" evidence="1">
    <location>
        <begin position="221"/>
        <end position="239"/>
    </location>
</feature>